<gene>
    <name evidence="2" type="ordered locus">Clole_1074</name>
</gene>
<name>F2JRZ0_CELLD</name>
<feature type="transmembrane region" description="Helical" evidence="1">
    <location>
        <begin position="104"/>
        <end position="126"/>
    </location>
</feature>
<evidence type="ECO:0000313" key="2">
    <source>
        <dbReference type="EMBL" id="ADZ82804.1"/>
    </source>
</evidence>
<sequence>MDSNAKSIISRICLIAIYILLGVVGVYYAVGLALFPIIAVPLIIYFIKNKLSKEQHIVFQFVIVLGIYLTTSNLICILVYLIGACIPTYVVLYFYKEEFPLPNIIMYATLSLSVVVLGFFVLMKYLGVDFQAEYASILDSIKGVSLDTIQEWLIIQNPSLTTSNIAELGLEMKQLINSIVDAMQSVYSALIILQLLISTGFLVIIVNTILRRKNKSFPSLKELLSFRLSKMAVLILFISMIAIASNGNEGARWSILGLNVAFFLMTLFQITGALALVGILSRAKINKGIKIIGCVTIFLLLSISPYLVMFFGCLDTIFNYRKVKIVV</sequence>
<dbReference type="AlphaFoldDB" id="F2JRZ0"/>
<dbReference type="HOGENOM" id="CLU_849139_0_0_9"/>
<dbReference type="Proteomes" id="UP000008467">
    <property type="component" value="Chromosome"/>
</dbReference>
<keyword evidence="1" id="KW-0472">Membrane</keyword>
<keyword evidence="1" id="KW-1133">Transmembrane helix</keyword>
<feature type="transmembrane region" description="Helical" evidence="1">
    <location>
        <begin position="57"/>
        <end position="83"/>
    </location>
</feature>
<accession>F2JRZ0</accession>
<keyword evidence="3" id="KW-1185">Reference proteome</keyword>
<feature type="transmembrane region" description="Helical" evidence="1">
    <location>
        <begin position="186"/>
        <end position="210"/>
    </location>
</feature>
<feature type="transmembrane region" description="Helical" evidence="1">
    <location>
        <begin position="253"/>
        <end position="279"/>
    </location>
</feature>
<evidence type="ECO:0008006" key="4">
    <source>
        <dbReference type="Google" id="ProtNLM"/>
    </source>
</evidence>
<proteinExistence type="predicted"/>
<dbReference type="EMBL" id="CP002582">
    <property type="protein sequence ID" value="ADZ82804.1"/>
    <property type="molecule type" value="Genomic_DNA"/>
</dbReference>
<protein>
    <recommendedName>
        <fullName evidence="4">DUF2232 domain-containing protein</fullName>
    </recommendedName>
</protein>
<evidence type="ECO:0000256" key="1">
    <source>
        <dbReference type="SAM" id="Phobius"/>
    </source>
</evidence>
<dbReference type="STRING" id="642492.Clole_1074"/>
<dbReference type="RefSeq" id="WP_013656103.1">
    <property type="nucleotide sequence ID" value="NC_015275.1"/>
</dbReference>
<dbReference type="PANTHER" id="PTHR41324">
    <property type="entry name" value="MEMBRANE PROTEIN-RELATED"/>
    <property type="match status" value="1"/>
</dbReference>
<reference evidence="2 3" key="1">
    <citation type="journal article" date="2011" name="J. Bacteriol.">
        <title>Complete genome sequence of the cellulose-degrading bacterium Cellulosilyticum lentocellum.</title>
        <authorList>
            <consortium name="US DOE Joint Genome Institute"/>
            <person name="Miller D.A."/>
            <person name="Suen G."/>
            <person name="Bruce D."/>
            <person name="Copeland A."/>
            <person name="Cheng J.F."/>
            <person name="Detter C."/>
            <person name="Goodwin L.A."/>
            <person name="Han C.S."/>
            <person name="Hauser L.J."/>
            <person name="Land M.L."/>
            <person name="Lapidus A."/>
            <person name="Lucas S."/>
            <person name="Meincke L."/>
            <person name="Pitluck S."/>
            <person name="Tapia R."/>
            <person name="Teshima H."/>
            <person name="Woyke T."/>
            <person name="Fox B.G."/>
            <person name="Angert E.R."/>
            <person name="Currie C.R."/>
        </authorList>
    </citation>
    <scope>NUCLEOTIDE SEQUENCE [LARGE SCALE GENOMIC DNA]</scope>
    <source>
        <strain evidence="3">ATCC 49066 / DSM 5427 / NCIMB 11756 / RHM5</strain>
    </source>
</reference>
<feature type="transmembrane region" description="Helical" evidence="1">
    <location>
        <begin position="12"/>
        <end position="45"/>
    </location>
</feature>
<feature type="transmembrane region" description="Helical" evidence="1">
    <location>
        <begin position="291"/>
        <end position="312"/>
    </location>
</feature>
<dbReference type="KEGG" id="cle:Clole_1074"/>
<organism evidence="2 3">
    <name type="scientific">Cellulosilyticum lentocellum (strain ATCC 49066 / DSM 5427 / NCIMB 11756 / RHM5)</name>
    <name type="common">Clostridium lentocellum</name>
    <dbReference type="NCBI Taxonomy" id="642492"/>
    <lineage>
        <taxon>Bacteria</taxon>
        <taxon>Bacillati</taxon>
        <taxon>Bacillota</taxon>
        <taxon>Clostridia</taxon>
        <taxon>Lachnospirales</taxon>
        <taxon>Cellulosilyticaceae</taxon>
        <taxon>Cellulosilyticum</taxon>
    </lineage>
</organism>
<keyword evidence="1" id="KW-0812">Transmembrane</keyword>
<dbReference type="InterPro" id="IPR018710">
    <property type="entry name" value="DUF2232"/>
</dbReference>
<dbReference type="PANTHER" id="PTHR41324:SF1">
    <property type="entry name" value="DUF2232 DOMAIN-CONTAINING PROTEIN"/>
    <property type="match status" value="1"/>
</dbReference>
<evidence type="ECO:0000313" key="3">
    <source>
        <dbReference type="Proteomes" id="UP000008467"/>
    </source>
</evidence>
<feature type="transmembrane region" description="Helical" evidence="1">
    <location>
        <begin position="231"/>
        <end position="247"/>
    </location>
</feature>
<dbReference type="Pfam" id="PF09991">
    <property type="entry name" value="DUF2232"/>
    <property type="match status" value="1"/>
</dbReference>